<evidence type="ECO:0000256" key="1">
    <source>
        <dbReference type="SAM" id="MobiDB-lite"/>
    </source>
</evidence>
<evidence type="ECO:0008006" key="4">
    <source>
        <dbReference type="Google" id="ProtNLM"/>
    </source>
</evidence>
<dbReference type="InterPro" id="IPR010985">
    <property type="entry name" value="Ribbon_hlx_hlx"/>
</dbReference>
<protein>
    <recommendedName>
        <fullName evidence="4">Plasmid-related protein</fullName>
    </recommendedName>
</protein>
<name>A0A0U5F9X8_XANCI</name>
<dbReference type="Gene3D" id="1.10.1220.10">
    <property type="entry name" value="Met repressor-like"/>
    <property type="match status" value="1"/>
</dbReference>
<dbReference type="AlphaFoldDB" id="A0A0U5F9X8"/>
<feature type="region of interest" description="Disordered" evidence="1">
    <location>
        <begin position="55"/>
        <end position="78"/>
    </location>
</feature>
<keyword evidence="3" id="KW-1185">Reference proteome</keyword>
<dbReference type="InterPro" id="IPR013321">
    <property type="entry name" value="Arc_rbn_hlx_hlx"/>
</dbReference>
<dbReference type="GO" id="GO:0006355">
    <property type="term" value="P:regulation of DNA-templated transcription"/>
    <property type="evidence" value="ECO:0007669"/>
    <property type="project" value="InterPro"/>
</dbReference>
<feature type="compositionally biased region" description="Basic residues" evidence="1">
    <location>
        <begin position="67"/>
        <end position="78"/>
    </location>
</feature>
<comment type="caution">
    <text evidence="2">The sequence shown here is derived from an EMBL/GenBank/DDBJ whole genome shotgun (WGS) entry which is preliminary data.</text>
</comment>
<accession>A0A0U5F9X8</accession>
<proteinExistence type="predicted"/>
<gene>
    <name evidence="2" type="ORF">XAC3562_1740001</name>
</gene>
<evidence type="ECO:0000313" key="2">
    <source>
        <dbReference type="EMBL" id="CEG15114.1"/>
    </source>
</evidence>
<reference evidence="2 3" key="1">
    <citation type="submission" date="2014-09" db="EMBL/GenBank/DDBJ databases">
        <authorList>
            <person name="Regsiter A."/>
        </authorList>
    </citation>
    <scope>NUCLEOTIDE SEQUENCE [LARGE SCALE GENOMIC DNA]</scope>
</reference>
<evidence type="ECO:0000313" key="3">
    <source>
        <dbReference type="Proteomes" id="UP000052230"/>
    </source>
</evidence>
<dbReference type="EMBL" id="CCXZ01000084">
    <property type="protein sequence ID" value="CEG15114.1"/>
    <property type="molecule type" value="Genomic_DNA"/>
</dbReference>
<dbReference type="SUPFAM" id="SSF47598">
    <property type="entry name" value="Ribbon-helix-helix"/>
    <property type="match status" value="1"/>
</dbReference>
<dbReference type="Proteomes" id="UP000052230">
    <property type="component" value="Unassembled WGS sequence"/>
</dbReference>
<organism evidence="2 3">
    <name type="scientific">Xanthomonas citri pv. citri</name>
    <dbReference type="NCBI Taxonomy" id="611301"/>
    <lineage>
        <taxon>Bacteria</taxon>
        <taxon>Pseudomonadati</taxon>
        <taxon>Pseudomonadota</taxon>
        <taxon>Gammaproteobacteria</taxon>
        <taxon>Lysobacterales</taxon>
        <taxon>Lysobacteraceae</taxon>
        <taxon>Xanthomonas</taxon>
    </lineage>
</organism>
<sequence>MRYCHPMSSKDAGLRIRVERELREAFQGACLAENRSASEVLREFMQAFADRHQGGLQPDMFTAPAARKPRQSTKRKAI</sequence>